<evidence type="ECO:0000313" key="1">
    <source>
        <dbReference type="EMBL" id="HCA02811.1"/>
    </source>
</evidence>
<proteinExistence type="predicted"/>
<sequence length="173" mass="19547">MLTLVTADKSENALSRLEEEQQILADDIAMAFFNLTPDITEDADCGDVAHEAAAFFADAGMPKELFFGELHTNETGENVIIVPHYWLEVPLQTTRIIVDLTLPFWLTDPVADTTDFDIPTVLIKRLSDERGRKYMGERIEFPDLVGEADSSAIALYPQCRFCDGLVRHYHRLK</sequence>
<reference evidence="1" key="1">
    <citation type="journal article" date="2018" name="Nat. Biotechnol.">
        <title>A standardized bacterial taxonomy based on genome phylogeny substantially revises the tree of life.</title>
        <authorList>
            <person name="Parks D.H."/>
            <person name="Chuvochina M."/>
            <person name="Waite D.W."/>
            <person name="Rinke C."/>
            <person name="Skarshewski A."/>
            <person name="Chaumeil P.A."/>
            <person name="Hugenholtz P."/>
        </authorList>
    </citation>
    <scope>NUCLEOTIDE SEQUENCE [LARGE SCALE GENOMIC DNA]</scope>
    <source>
        <strain evidence="1">UBA11284</strain>
    </source>
</reference>
<gene>
    <name evidence="1" type="ORF">DEO68_11650</name>
</gene>
<accession>A0A3D0KHY7</accession>
<organism evidence="1">
    <name type="scientific">Halomonas campaniensis</name>
    <dbReference type="NCBI Taxonomy" id="213554"/>
    <lineage>
        <taxon>Bacteria</taxon>
        <taxon>Pseudomonadati</taxon>
        <taxon>Pseudomonadota</taxon>
        <taxon>Gammaproteobacteria</taxon>
        <taxon>Oceanospirillales</taxon>
        <taxon>Halomonadaceae</taxon>
        <taxon>Halomonas</taxon>
    </lineage>
</organism>
<dbReference type="AlphaFoldDB" id="A0A3D0KHY7"/>
<protein>
    <submittedName>
        <fullName evidence="1">Uncharacterized protein</fullName>
    </submittedName>
</protein>
<dbReference type="EMBL" id="DOTR01000061">
    <property type="protein sequence ID" value="HCA02811.1"/>
    <property type="molecule type" value="Genomic_DNA"/>
</dbReference>
<name>A0A3D0KHY7_9GAMM</name>
<comment type="caution">
    <text evidence="1">The sequence shown here is derived from an EMBL/GenBank/DDBJ whole genome shotgun (WGS) entry which is preliminary data.</text>
</comment>